<dbReference type="AlphaFoldDB" id="A0A1V3NRH5"/>
<dbReference type="Proteomes" id="UP000189462">
    <property type="component" value="Unassembled WGS sequence"/>
</dbReference>
<name>A0A1V3NRH5_9GAMM</name>
<evidence type="ECO:0000313" key="2">
    <source>
        <dbReference type="Proteomes" id="UP000189462"/>
    </source>
</evidence>
<reference evidence="1 2" key="1">
    <citation type="submission" date="2017-02" db="EMBL/GenBank/DDBJ databases">
        <title>Genomic diversity within the haloalkaliphilic genus Thioalkalivibrio.</title>
        <authorList>
            <person name="Ahn A.-C."/>
            <person name="Meier-Kolthoff J."/>
            <person name="Overmars L."/>
            <person name="Richter M."/>
            <person name="Woyke T."/>
            <person name="Sorokin D.Y."/>
            <person name="Muyzer G."/>
        </authorList>
    </citation>
    <scope>NUCLEOTIDE SEQUENCE [LARGE SCALE GENOMIC DNA]</scope>
    <source>
        <strain evidence="1 2">ALJD</strain>
    </source>
</reference>
<comment type="caution">
    <text evidence="1">The sequence shown here is derived from an EMBL/GenBank/DDBJ whole genome shotgun (WGS) entry which is preliminary data.</text>
</comment>
<sequence length="102" mass="10943">MTRLIAPGVLAVEQPPAHKVEVPPGRIDQAQLPAQEAQQAQCQLGSLVLPLPALEHPGRHPAALGRLFEVEPEVSPAQILEIPVLGMLQGPHRHPAQAFRSP</sequence>
<organism evidence="1 2">
    <name type="scientific">Thioalkalivibrio denitrificans</name>
    <dbReference type="NCBI Taxonomy" id="108003"/>
    <lineage>
        <taxon>Bacteria</taxon>
        <taxon>Pseudomonadati</taxon>
        <taxon>Pseudomonadota</taxon>
        <taxon>Gammaproteobacteria</taxon>
        <taxon>Chromatiales</taxon>
        <taxon>Ectothiorhodospiraceae</taxon>
        <taxon>Thioalkalivibrio</taxon>
    </lineage>
</organism>
<accession>A0A1V3NRH5</accession>
<dbReference type="EMBL" id="MVBK01000018">
    <property type="protein sequence ID" value="OOG27719.1"/>
    <property type="molecule type" value="Genomic_DNA"/>
</dbReference>
<evidence type="ECO:0000313" key="1">
    <source>
        <dbReference type="EMBL" id="OOG27719.1"/>
    </source>
</evidence>
<proteinExistence type="predicted"/>
<keyword evidence="2" id="KW-1185">Reference proteome</keyword>
<gene>
    <name evidence="1" type="ORF">B1C78_03480</name>
</gene>
<protein>
    <submittedName>
        <fullName evidence="1">Uncharacterized protein</fullName>
    </submittedName>
</protein>